<keyword evidence="2 6" id="KW-0732">Signal</keyword>
<keyword evidence="3" id="KW-0472">Membrane</keyword>
<dbReference type="Proteomes" id="UP001652624">
    <property type="component" value="Chromosome 13"/>
</dbReference>
<feature type="signal peptide" evidence="6">
    <location>
        <begin position="1"/>
        <end position="24"/>
    </location>
</feature>
<organism evidence="8 9">
    <name type="scientific">Erinaceus europaeus</name>
    <name type="common">Western European hedgehog</name>
    <dbReference type="NCBI Taxonomy" id="9365"/>
    <lineage>
        <taxon>Eukaryota</taxon>
        <taxon>Metazoa</taxon>
        <taxon>Chordata</taxon>
        <taxon>Craniata</taxon>
        <taxon>Vertebrata</taxon>
        <taxon>Euteleostomi</taxon>
        <taxon>Mammalia</taxon>
        <taxon>Eutheria</taxon>
        <taxon>Laurasiatheria</taxon>
        <taxon>Eulipotyphla</taxon>
        <taxon>Erinaceidae</taxon>
        <taxon>Erinaceinae</taxon>
        <taxon>Erinaceus</taxon>
    </lineage>
</organism>
<dbReference type="PANTHER" id="PTHR16675">
    <property type="entry name" value="MHC CLASS I-RELATED"/>
    <property type="match status" value="1"/>
</dbReference>
<name>A0ABM3YJS9_ERIEU</name>
<dbReference type="InterPro" id="IPR011161">
    <property type="entry name" value="MHC_I-like_Ag-recog"/>
</dbReference>
<dbReference type="Gene3D" id="3.30.500.10">
    <property type="entry name" value="MHC class I-like antigen recognition-like"/>
    <property type="match status" value="1"/>
</dbReference>
<dbReference type="InterPro" id="IPR011162">
    <property type="entry name" value="MHC_I/II-like_Ag-recog"/>
</dbReference>
<evidence type="ECO:0000259" key="7">
    <source>
        <dbReference type="Pfam" id="PF00129"/>
    </source>
</evidence>
<dbReference type="SUPFAM" id="SSF54452">
    <property type="entry name" value="MHC antigen-recognition domain"/>
    <property type="match status" value="1"/>
</dbReference>
<dbReference type="InterPro" id="IPR050208">
    <property type="entry name" value="MHC_class-I_related"/>
</dbReference>
<keyword evidence="8" id="KW-1185">Reference proteome</keyword>
<evidence type="ECO:0000256" key="4">
    <source>
        <dbReference type="ARBA" id="ARBA00023157"/>
    </source>
</evidence>
<dbReference type="Pfam" id="PF00129">
    <property type="entry name" value="MHC_I"/>
    <property type="match status" value="1"/>
</dbReference>
<accession>A0ABM3YJS9</accession>
<dbReference type="PANTHER" id="PTHR16675:SF64">
    <property type="entry name" value="RETINOIC ACID EARLY TRANSCRIPT 1E"/>
    <property type="match status" value="1"/>
</dbReference>
<evidence type="ECO:0000256" key="6">
    <source>
        <dbReference type="SAM" id="SignalP"/>
    </source>
</evidence>
<proteinExistence type="predicted"/>
<gene>
    <name evidence="9" type="primary">RAET1E</name>
</gene>
<dbReference type="InterPro" id="IPR037055">
    <property type="entry name" value="MHC_I-like_Ag-recog_sf"/>
</dbReference>
<evidence type="ECO:0000256" key="5">
    <source>
        <dbReference type="ARBA" id="ARBA00023180"/>
    </source>
</evidence>
<evidence type="ECO:0000313" key="8">
    <source>
        <dbReference type="Proteomes" id="UP001652624"/>
    </source>
</evidence>
<feature type="chain" id="PRO_5046058303" evidence="6">
    <location>
        <begin position="25"/>
        <end position="238"/>
    </location>
</feature>
<evidence type="ECO:0000313" key="9">
    <source>
        <dbReference type="RefSeq" id="XP_060061335.1"/>
    </source>
</evidence>
<dbReference type="GeneID" id="107522191"/>
<sequence>MKLAALTAGFGLILLLLEARETLGGAHSLCLNLTVRSQASPGQPWCVAQGSVDGKPFLQYDSDSSKVTPVGLLGEKVKDTKAWRDVAQTVNLMGRELRKLLSDMYQKKCLSRGPPSLQAQLCCQREAGECTGASWEFSIDEQRALIDMMTMNWTVIDPGARGIKSELVDNSDLAEDFKRISIGDCSQWLKGFLEHWEKMLEPTVIPDASKSSPSTSPITRIHPMIFMCSVLMTVWLQM</sequence>
<dbReference type="RefSeq" id="XP_060061335.1">
    <property type="nucleotide sequence ID" value="XM_060205352.1"/>
</dbReference>
<keyword evidence="4" id="KW-1015">Disulfide bond</keyword>
<evidence type="ECO:0000256" key="2">
    <source>
        <dbReference type="ARBA" id="ARBA00022729"/>
    </source>
</evidence>
<evidence type="ECO:0000256" key="1">
    <source>
        <dbReference type="ARBA" id="ARBA00004370"/>
    </source>
</evidence>
<keyword evidence="5" id="KW-0325">Glycoprotein</keyword>
<reference evidence="9" key="1">
    <citation type="submission" date="2025-08" db="UniProtKB">
        <authorList>
            <consortium name="RefSeq"/>
        </authorList>
    </citation>
    <scope>IDENTIFICATION</scope>
</reference>
<evidence type="ECO:0000256" key="3">
    <source>
        <dbReference type="ARBA" id="ARBA00023136"/>
    </source>
</evidence>
<comment type="subcellular location">
    <subcellularLocation>
        <location evidence="1">Membrane</location>
    </subcellularLocation>
</comment>
<feature type="domain" description="MHC class I-like antigen recognition-like" evidence="7">
    <location>
        <begin position="26"/>
        <end position="198"/>
    </location>
</feature>
<protein>
    <submittedName>
        <fullName evidence="9">Retinoic acid early transcript 1E</fullName>
    </submittedName>
</protein>